<protein>
    <submittedName>
        <fullName evidence="2">Uncharacterized protein</fullName>
    </submittedName>
</protein>
<name>A0AAV1F4L7_XYRNO</name>
<feature type="region of interest" description="Disordered" evidence="1">
    <location>
        <begin position="1"/>
        <end position="41"/>
    </location>
</feature>
<dbReference type="Proteomes" id="UP001178508">
    <property type="component" value="Chromosome 5"/>
</dbReference>
<sequence>MIEGRRRKTALPVGQDWEERSEEEEEEERRQRWMDGQIKQRQQPLNRGLTSLCKEGCEGEQVWCRVAEKHSDKGRRGRMEVEDSGCQDWRWDGVRSHFSSVIALSVSPPLSSLSNYDHNAAGPFLQSCIWLCGCKAAPPQWNYAVIDGYTETKVEMQRKGGDRKKIFEKLPRVPCHTASCVD</sequence>
<dbReference type="EMBL" id="OY660868">
    <property type="protein sequence ID" value="CAJ1056241.1"/>
    <property type="molecule type" value="Genomic_DNA"/>
</dbReference>
<dbReference type="AlphaFoldDB" id="A0AAV1F4L7"/>
<evidence type="ECO:0000256" key="1">
    <source>
        <dbReference type="SAM" id="MobiDB-lite"/>
    </source>
</evidence>
<evidence type="ECO:0000313" key="3">
    <source>
        <dbReference type="Proteomes" id="UP001178508"/>
    </source>
</evidence>
<accession>A0AAV1F4L7</accession>
<gene>
    <name evidence="2" type="ORF">XNOV1_A020842</name>
</gene>
<organism evidence="2 3">
    <name type="scientific">Xyrichtys novacula</name>
    <name type="common">Pearly razorfish</name>
    <name type="synonym">Hemipteronotus novacula</name>
    <dbReference type="NCBI Taxonomy" id="13765"/>
    <lineage>
        <taxon>Eukaryota</taxon>
        <taxon>Metazoa</taxon>
        <taxon>Chordata</taxon>
        <taxon>Craniata</taxon>
        <taxon>Vertebrata</taxon>
        <taxon>Euteleostomi</taxon>
        <taxon>Actinopterygii</taxon>
        <taxon>Neopterygii</taxon>
        <taxon>Teleostei</taxon>
        <taxon>Neoteleostei</taxon>
        <taxon>Acanthomorphata</taxon>
        <taxon>Eupercaria</taxon>
        <taxon>Labriformes</taxon>
        <taxon>Labridae</taxon>
        <taxon>Xyrichtys</taxon>
    </lineage>
</organism>
<keyword evidence="3" id="KW-1185">Reference proteome</keyword>
<proteinExistence type="predicted"/>
<evidence type="ECO:0000313" key="2">
    <source>
        <dbReference type="EMBL" id="CAJ1056241.1"/>
    </source>
</evidence>
<reference evidence="2" key="1">
    <citation type="submission" date="2023-08" db="EMBL/GenBank/DDBJ databases">
        <authorList>
            <person name="Alioto T."/>
            <person name="Alioto T."/>
            <person name="Gomez Garrido J."/>
        </authorList>
    </citation>
    <scope>NUCLEOTIDE SEQUENCE</scope>
</reference>